<feature type="compositionally biased region" description="Polar residues" evidence="2">
    <location>
        <begin position="632"/>
        <end position="641"/>
    </location>
</feature>
<dbReference type="InterPro" id="IPR038765">
    <property type="entry name" value="Papain-like_cys_pep_sf"/>
</dbReference>
<dbReference type="EnsemblPlants" id="EMT23996">
    <property type="protein sequence ID" value="EMT23996"/>
    <property type="gene ID" value="F775_04814"/>
</dbReference>
<keyword evidence="1" id="KW-0175">Coiled coil</keyword>
<sequence>MASSPTSCADTQLPDLTNQAFLDELSVKHANMRLMCSPIRFAQMIDGLDDEHLKAICTQTGLGGLTKMKSVSLRRIMLVLLAKSYIHDMQSIHIAGKDISITPTDVYQLMDLPIEGKNIYMEMGKPKDANLLRAYQTDGRLKLSDLEDKIKASKTPDDHFIRRFVLYAIGIIFSRIPRPLMARWDEATVLILYIFSKVVMNIGGLEPTNITNDQHTNKDTHAHEDAIYRPQPRGQTMSSQQMDMILQTQNDLFAEQEKKLVKQVVEVEHKLDKRIITVTEDVINIRGKIATQPRLSKLEDEVGDLKREVGDLKRELQELRSLVETNKQSTTNNAYVQEQEQPSNGKFSSTPGFDAWKARTSAGTPSAKPVVQNEELDQDIPPRKPVFNNDYILTDEDYEAALFIRGSHDLVEVVHIEDIVLTVHQLKPNVSKLFFVDDVINAYAHISNVATDATSFISTVESRRLLGEFGGIPMGCKSPHVANVATKFVGRKMVESIQACINEAVEDGLVTLPKPINITQWKTTCYTNIPQQTDGYSCGAYTLKYMLTWDGDKITEDFTQLENMFKPAAFGLQQASEKIIQESYRETSGAPKRKRGRPRKNAPPSNPVKQQFDTETIAKQVESKRRKRKPSNAVSSPFVQP</sequence>
<evidence type="ECO:0000256" key="1">
    <source>
        <dbReference type="SAM" id="Coils"/>
    </source>
</evidence>
<evidence type="ECO:0000313" key="3">
    <source>
        <dbReference type="EnsemblPlants" id="EMT23996"/>
    </source>
</evidence>
<protein>
    <recommendedName>
        <fullName evidence="4">Ubiquitin-like protease family profile domain-containing protein</fullName>
    </recommendedName>
</protein>
<evidence type="ECO:0008006" key="4">
    <source>
        <dbReference type="Google" id="ProtNLM"/>
    </source>
</evidence>
<name>M8CKR4_AEGTA</name>
<feature type="compositionally biased region" description="Polar residues" evidence="2">
    <location>
        <begin position="330"/>
        <end position="351"/>
    </location>
</feature>
<dbReference type="AlphaFoldDB" id="M8CKR4"/>
<reference evidence="3" key="1">
    <citation type="submission" date="2015-06" db="UniProtKB">
        <authorList>
            <consortium name="EnsemblPlants"/>
        </authorList>
    </citation>
    <scope>IDENTIFICATION</scope>
</reference>
<accession>M8CKR4</accession>
<feature type="region of interest" description="Disordered" evidence="2">
    <location>
        <begin position="330"/>
        <end position="380"/>
    </location>
</feature>
<feature type="region of interest" description="Disordered" evidence="2">
    <location>
        <begin position="585"/>
        <end position="641"/>
    </location>
</feature>
<dbReference type="SUPFAM" id="SSF54001">
    <property type="entry name" value="Cysteine proteinases"/>
    <property type="match status" value="1"/>
</dbReference>
<organism evidence="3">
    <name type="scientific">Aegilops tauschii</name>
    <name type="common">Tausch's goatgrass</name>
    <name type="synonym">Aegilops squarrosa</name>
    <dbReference type="NCBI Taxonomy" id="37682"/>
    <lineage>
        <taxon>Eukaryota</taxon>
        <taxon>Viridiplantae</taxon>
        <taxon>Streptophyta</taxon>
        <taxon>Embryophyta</taxon>
        <taxon>Tracheophyta</taxon>
        <taxon>Spermatophyta</taxon>
        <taxon>Magnoliopsida</taxon>
        <taxon>Liliopsida</taxon>
        <taxon>Poales</taxon>
        <taxon>Poaceae</taxon>
        <taxon>BOP clade</taxon>
        <taxon>Pooideae</taxon>
        <taxon>Triticodae</taxon>
        <taxon>Triticeae</taxon>
        <taxon>Triticinae</taxon>
        <taxon>Aegilops</taxon>
    </lineage>
</organism>
<dbReference type="Gene3D" id="3.40.395.10">
    <property type="entry name" value="Adenoviral Proteinase, Chain A"/>
    <property type="match status" value="1"/>
</dbReference>
<feature type="compositionally biased region" description="Basic residues" evidence="2">
    <location>
        <begin position="591"/>
        <end position="600"/>
    </location>
</feature>
<feature type="coiled-coil region" evidence="1">
    <location>
        <begin position="295"/>
        <end position="329"/>
    </location>
</feature>
<proteinExistence type="predicted"/>
<evidence type="ECO:0000256" key="2">
    <source>
        <dbReference type="SAM" id="MobiDB-lite"/>
    </source>
</evidence>